<gene>
    <name evidence="1" type="ORF">Phou_014590</name>
</gene>
<dbReference type="Proteomes" id="UP000482800">
    <property type="component" value="Unassembled WGS sequence"/>
</dbReference>
<sequence length="112" mass="12171">MSAVSASPAAGGSIFDPVRALQHALYRAAKADPGRRFHALRDKVCHRDVLWRAWVAVRRNDGAPGIDRTTLDQVEQYGVARLLDELASELTDGRYRPLRRGGCSSLSPAAAS</sequence>
<protein>
    <recommendedName>
        <fullName evidence="3">Reverse transcriptase domain-containing protein</fullName>
    </recommendedName>
</protein>
<organism evidence="1 2">
    <name type="scientific">Phytohabitans houttuyneae</name>
    <dbReference type="NCBI Taxonomy" id="1076126"/>
    <lineage>
        <taxon>Bacteria</taxon>
        <taxon>Bacillati</taxon>
        <taxon>Actinomycetota</taxon>
        <taxon>Actinomycetes</taxon>
        <taxon>Micromonosporales</taxon>
        <taxon>Micromonosporaceae</taxon>
    </lineage>
</organism>
<accession>A0A6V8K525</accession>
<reference evidence="1 2" key="2">
    <citation type="submission" date="2020-03" db="EMBL/GenBank/DDBJ databases">
        <authorList>
            <person name="Ichikawa N."/>
            <person name="Kimura A."/>
            <person name="Kitahashi Y."/>
            <person name="Uohara A."/>
        </authorList>
    </citation>
    <scope>NUCLEOTIDE SEQUENCE [LARGE SCALE GENOMIC DNA]</scope>
    <source>
        <strain evidence="1 2">NBRC 108639</strain>
    </source>
</reference>
<evidence type="ECO:0008006" key="3">
    <source>
        <dbReference type="Google" id="ProtNLM"/>
    </source>
</evidence>
<evidence type="ECO:0000313" key="2">
    <source>
        <dbReference type="Proteomes" id="UP000482800"/>
    </source>
</evidence>
<reference evidence="1 2" key="1">
    <citation type="submission" date="2020-03" db="EMBL/GenBank/DDBJ databases">
        <title>Whole genome shotgun sequence of Phytohabitans houttuyneae NBRC 108639.</title>
        <authorList>
            <person name="Komaki H."/>
            <person name="Tamura T."/>
        </authorList>
    </citation>
    <scope>NUCLEOTIDE SEQUENCE [LARGE SCALE GENOMIC DNA]</scope>
    <source>
        <strain evidence="1 2">NBRC 108639</strain>
    </source>
</reference>
<evidence type="ECO:0000313" key="1">
    <source>
        <dbReference type="EMBL" id="GFJ77279.1"/>
    </source>
</evidence>
<dbReference type="AlphaFoldDB" id="A0A6V8K525"/>
<keyword evidence="2" id="KW-1185">Reference proteome</keyword>
<proteinExistence type="predicted"/>
<comment type="caution">
    <text evidence="1">The sequence shown here is derived from an EMBL/GenBank/DDBJ whole genome shotgun (WGS) entry which is preliminary data.</text>
</comment>
<dbReference type="EMBL" id="BLPF01000001">
    <property type="protein sequence ID" value="GFJ77279.1"/>
    <property type="molecule type" value="Genomic_DNA"/>
</dbReference>
<name>A0A6V8K525_9ACTN</name>